<evidence type="ECO:0000313" key="1">
    <source>
        <dbReference type="EMBL" id="CAG8828585.1"/>
    </source>
</evidence>
<evidence type="ECO:0000313" key="2">
    <source>
        <dbReference type="Proteomes" id="UP000789920"/>
    </source>
</evidence>
<feature type="non-terminal residue" evidence="1">
    <location>
        <position position="40"/>
    </location>
</feature>
<gene>
    <name evidence="1" type="ORF">RPERSI_LOCUS27276</name>
</gene>
<name>A0ACA9S8Y2_9GLOM</name>
<keyword evidence="2" id="KW-1185">Reference proteome</keyword>
<dbReference type="Proteomes" id="UP000789920">
    <property type="component" value="Unassembled WGS sequence"/>
</dbReference>
<dbReference type="EMBL" id="CAJVQC010095747">
    <property type="protein sequence ID" value="CAG8828585.1"/>
    <property type="molecule type" value="Genomic_DNA"/>
</dbReference>
<sequence>DQNRYIEEALKLGEAYQSFIKLLPLIEIMKEALYNDIFAN</sequence>
<accession>A0ACA9S8Y2</accession>
<protein>
    <submittedName>
        <fullName evidence="1">13336_t:CDS:1</fullName>
    </submittedName>
</protein>
<reference evidence="1" key="1">
    <citation type="submission" date="2021-06" db="EMBL/GenBank/DDBJ databases">
        <authorList>
            <person name="Kallberg Y."/>
            <person name="Tangrot J."/>
            <person name="Rosling A."/>
        </authorList>
    </citation>
    <scope>NUCLEOTIDE SEQUENCE</scope>
    <source>
        <strain evidence="1">MA461A</strain>
    </source>
</reference>
<organism evidence="1 2">
    <name type="scientific">Racocetra persica</name>
    <dbReference type="NCBI Taxonomy" id="160502"/>
    <lineage>
        <taxon>Eukaryota</taxon>
        <taxon>Fungi</taxon>
        <taxon>Fungi incertae sedis</taxon>
        <taxon>Mucoromycota</taxon>
        <taxon>Glomeromycotina</taxon>
        <taxon>Glomeromycetes</taxon>
        <taxon>Diversisporales</taxon>
        <taxon>Gigasporaceae</taxon>
        <taxon>Racocetra</taxon>
    </lineage>
</organism>
<proteinExistence type="predicted"/>
<feature type="non-terminal residue" evidence="1">
    <location>
        <position position="1"/>
    </location>
</feature>
<comment type="caution">
    <text evidence="1">The sequence shown here is derived from an EMBL/GenBank/DDBJ whole genome shotgun (WGS) entry which is preliminary data.</text>
</comment>